<dbReference type="InterPro" id="IPR011051">
    <property type="entry name" value="RmlC_Cupin_sf"/>
</dbReference>
<dbReference type="Gene3D" id="1.10.10.60">
    <property type="entry name" value="Homeodomain-like"/>
    <property type="match status" value="2"/>
</dbReference>
<comment type="caution">
    <text evidence="6">The sequence shown here is derived from an EMBL/GenBank/DDBJ whole genome shotgun (WGS) entry which is preliminary data.</text>
</comment>
<evidence type="ECO:0000313" key="7">
    <source>
        <dbReference type="Proteomes" id="UP000823900"/>
    </source>
</evidence>
<reference evidence="6" key="2">
    <citation type="submission" date="2021-04" db="EMBL/GenBank/DDBJ databases">
        <authorList>
            <person name="Gilroy R."/>
        </authorList>
    </citation>
    <scope>NUCLEOTIDE SEQUENCE</scope>
    <source>
        <strain evidence="6">CHK178-16964</strain>
    </source>
</reference>
<dbReference type="PANTHER" id="PTHR43280:SF28">
    <property type="entry name" value="HTH-TYPE TRANSCRIPTIONAL ACTIVATOR RHAS"/>
    <property type="match status" value="1"/>
</dbReference>
<dbReference type="EMBL" id="DWZA01000059">
    <property type="protein sequence ID" value="HJA71271.1"/>
    <property type="molecule type" value="Genomic_DNA"/>
</dbReference>
<feature type="domain" description="HTH araC/xylS-type" evidence="5">
    <location>
        <begin position="196"/>
        <end position="294"/>
    </location>
</feature>
<dbReference type="AlphaFoldDB" id="A0A9D2HH42"/>
<evidence type="ECO:0000256" key="4">
    <source>
        <dbReference type="SAM" id="MobiDB-lite"/>
    </source>
</evidence>
<dbReference type="GO" id="GO:0043565">
    <property type="term" value="F:sequence-specific DNA binding"/>
    <property type="evidence" value="ECO:0007669"/>
    <property type="project" value="InterPro"/>
</dbReference>
<protein>
    <submittedName>
        <fullName evidence="6">AraC family transcriptional regulator</fullName>
    </submittedName>
</protein>
<dbReference type="PROSITE" id="PS01124">
    <property type="entry name" value="HTH_ARAC_FAMILY_2"/>
    <property type="match status" value="1"/>
</dbReference>
<evidence type="ECO:0000259" key="5">
    <source>
        <dbReference type="PROSITE" id="PS01124"/>
    </source>
</evidence>
<dbReference type="InterPro" id="IPR018060">
    <property type="entry name" value="HTH_AraC"/>
</dbReference>
<dbReference type="InterPro" id="IPR003313">
    <property type="entry name" value="AraC-bd"/>
</dbReference>
<evidence type="ECO:0000256" key="2">
    <source>
        <dbReference type="ARBA" id="ARBA00023125"/>
    </source>
</evidence>
<evidence type="ECO:0000256" key="3">
    <source>
        <dbReference type="ARBA" id="ARBA00023163"/>
    </source>
</evidence>
<dbReference type="GO" id="GO:0003700">
    <property type="term" value="F:DNA-binding transcription factor activity"/>
    <property type="evidence" value="ECO:0007669"/>
    <property type="project" value="InterPro"/>
</dbReference>
<dbReference type="PANTHER" id="PTHR43280">
    <property type="entry name" value="ARAC-FAMILY TRANSCRIPTIONAL REGULATOR"/>
    <property type="match status" value="1"/>
</dbReference>
<dbReference type="SMART" id="SM00342">
    <property type="entry name" value="HTH_ARAC"/>
    <property type="match status" value="1"/>
</dbReference>
<proteinExistence type="predicted"/>
<dbReference type="Proteomes" id="UP000823900">
    <property type="component" value="Unassembled WGS sequence"/>
</dbReference>
<evidence type="ECO:0000313" key="6">
    <source>
        <dbReference type="EMBL" id="HJA71271.1"/>
    </source>
</evidence>
<dbReference type="SUPFAM" id="SSF46689">
    <property type="entry name" value="Homeodomain-like"/>
    <property type="match status" value="2"/>
</dbReference>
<evidence type="ECO:0000256" key="1">
    <source>
        <dbReference type="ARBA" id="ARBA00023015"/>
    </source>
</evidence>
<dbReference type="PRINTS" id="PR00032">
    <property type="entry name" value="HTHARAC"/>
</dbReference>
<gene>
    <name evidence="6" type="ORF">IAA07_06770</name>
</gene>
<organism evidence="6 7">
    <name type="scientific">Candidatus Lachnoclostridium stercoravium</name>
    <dbReference type="NCBI Taxonomy" id="2838633"/>
    <lineage>
        <taxon>Bacteria</taxon>
        <taxon>Bacillati</taxon>
        <taxon>Bacillota</taxon>
        <taxon>Clostridia</taxon>
        <taxon>Lachnospirales</taxon>
        <taxon>Lachnospiraceae</taxon>
    </lineage>
</organism>
<dbReference type="PROSITE" id="PS00041">
    <property type="entry name" value="HTH_ARAC_FAMILY_1"/>
    <property type="match status" value="1"/>
</dbReference>
<keyword evidence="1" id="KW-0805">Transcription regulation</keyword>
<feature type="region of interest" description="Disordered" evidence="4">
    <location>
        <begin position="297"/>
        <end position="317"/>
    </location>
</feature>
<dbReference type="InterPro" id="IPR020449">
    <property type="entry name" value="Tscrpt_reg_AraC-type_HTH"/>
</dbReference>
<reference evidence="6" key="1">
    <citation type="journal article" date="2021" name="PeerJ">
        <title>Extensive microbial diversity within the chicken gut microbiome revealed by metagenomics and culture.</title>
        <authorList>
            <person name="Gilroy R."/>
            <person name="Ravi A."/>
            <person name="Getino M."/>
            <person name="Pursley I."/>
            <person name="Horton D.L."/>
            <person name="Alikhan N.F."/>
            <person name="Baker D."/>
            <person name="Gharbi K."/>
            <person name="Hall N."/>
            <person name="Watson M."/>
            <person name="Adriaenssens E.M."/>
            <person name="Foster-Nyarko E."/>
            <person name="Jarju S."/>
            <person name="Secka A."/>
            <person name="Antonio M."/>
            <person name="Oren A."/>
            <person name="Chaudhuri R.R."/>
            <person name="La Ragione R."/>
            <person name="Hildebrand F."/>
            <person name="Pallen M.J."/>
        </authorList>
    </citation>
    <scope>NUCLEOTIDE SEQUENCE</scope>
    <source>
        <strain evidence="6">CHK178-16964</strain>
    </source>
</reference>
<keyword evidence="3" id="KW-0804">Transcription</keyword>
<dbReference type="InterPro" id="IPR009057">
    <property type="entry name" value="Homeodomain-like_sf"/>
</dbReference>
<keyword evidence="2" id="KW-0238">DNA-binding</keyword>
<dbReference type="SUPFAM" id="SSF51182">
    <property type="entry name" value="RmlC-like cupins"/>
    <property type="match status" value="1"/>
</dbReference>
<name>A0A9D2HH42_9FIRM</name>
<dbReference type="InterPro" id="IPR014710">
    <property type="entry name" value="RmlC-like_jellyroll"/>
</dbReference>
<dbReference type="InterPro" id="IPR018062">
    <property type="entry name" value="HTH_AraC-typ_CS"/>
</dbReference>
<dbReference type="Pfam" id="PF12833">
    <property type="entry name" value="HTH_18"/>
    <property type="match status" value="1"/>
</dbReference>
<dbReference type="Gene3D" id="2.60.120.10">
    <property type="entry name" value="Jelly Rolls"/>
    <property type="match status" value="1"/>
</dbReference>
<accession>A0A9D2HH42</accession>
<dbReference type="Pfam" id="PF02311">
    <property type="entry name" value="AraC_binding"/>
    <property type="match status" value="1"/>
</dbReference>
<sequence>MTVSFPKCNIGNIDFVISMDEKNMRENVHFLSDDFPIAMYTQHYSHATRDHIPFHWHDELQMTWVFEGRLEYCVNGDTFSLSHDKILLINSQLMHSSRTVSQDARALCIDFNLSIFHPLVLKHYILPFLENSSFSYILLPLRPYQPASLDDFLNWTKAPSGYFSIINFLSQMFESVIRDFKKDEHPVDYDEIEMFHTVLNYIYSHYAEPLTVQQLAVQIMTNKNRLTDLFKKYTNMAPIKFLNEYRLYIAQNLIIHTDKSISEISEDVGYNQLSYFIQQFRDNYGLSPLKYRNKYGQKAEGGHTSITPPHAHDPDCS</sequence>